<dbReference type="SUPFAM" id="SSF52172">
    <property type="entry name" value="CheY-like"/>
    <property type="match status" value="1"/>
</dbReference>
<dbReference type="PROSITE" id="PS50110">
    <property type="entry name" value="RESPONSE_REGULATORY"/>
    <property type="match status" value="1"/>
</dbReference>
<evidence type="ECO:0000259" key="15">
    <source>
        <dbReference type="PROSITE" id="PS50110"/>
    </source>
</evidence>
<evidence type="ECO:0000256" key="6">
    <source>
        <dbReference type="ARBA" id="ARBA00022692"/>
    </source>
</evidence>
<dbReference type="SMART" id="SM00387">
    <property type="entry name" value="HATPase_c"/>
    <property type="match status" value="1"/>
</dbReference>
<dbReference type="Gene3D" id="3.30.565.10">
    <property type="entry name" value="Histidine kinase-like ATPase, C-terminal domain"/>
    <property type="match status" value="1"/>
</dbReference>
<dbReference type="InterPro" id="IPR036890">
    <property type="entry name" value="HATPase_C_sf"/>
</dbReference>
<keyword evidence="9" id="KW-1133">Transmembrane helix</keyword>
<keyword evidence="10" id="KW-0902">Two-component regulatory system</keyword>
<feature type="domain" description="Histidine kinase" evidence="14">
    <location>
        <begin position="82"/>
        <end position="302"/>
    </location>
</feature>
<dbReference type="CDD" id="cd16922">
    <property type="entry name" value="HATPase_EvgS-ArcB-TorS-like"/>
    <property type="match status" value="1"/>
</dbReference>
<evidence type="ECO:0000256" key="9">
    <source>
        <dbReference type="ARBA" id="ARBA00022989"/>
    </source>
</evidence>
<feature type="modified residue" description="4-aspartylphosphate" evidence="12">
    <location>
        <position position="374"/>
    </location>
</feature>
<keyword evidence="6" id="KW-0812">Transmembrane</keyword>
<dbReference type="CDD" id="cd00082">
    <property type="entry name" value="HisKA"/>
    <property type="match status" value="1"/>
</dbReference>
<evidence type="ECO:0000259" key="14">
    <source>
        <dbReference type="PROSITE" id="PS50109"/>
    </source>
</evidence>
<dbReference type="InterPro" id="IPR036097">
    <property type="entry name" value="HisK_dim/P_sf"/>
</dbReference>
<dbReference type="PRINTS" id="PR00344">
    <property type="entry name" value="BCTRLSENSOR"/>
</dbReference>
<comment type="subcellular location">
    <subcellularLocation>
        <location evidence="2">Cell membrane</location>
        <topology evidence="2">Multi-pass membrane protein</topology>
    </subcellularLocation>
</comment>
<feature type="region of interest" description="Disordered" evidence="13">
    <location>
        <begin position="50"/>
        <end position="74"/>
    </location>
</feature>
<dbReference type="EC" id="2.7.13.3" evidence="3"/>
<reference evidence="16 17" key="1">
    <citation type="submission" date="2022-06" db="EMBL/GenBank/DDBJ databases">
        <authorList>
            <person name="Xuan X."/>
        </authorList>
    </citation>
    <scope>NUCLEOTIDE SEQUENCE [LARGE SCALE GENOMIC DNA]</scope>
    <source>
        <strain evidence="16 17">2V75</strain>
    </source>
</reference>
<evidence type="ECO:0000256" key="11">
    <source>
        <dbReference type="ARBA" id="ARBA00023136"/>
    </source>
</evidence>
<dbReference type="SUPFAM" id="SSF55874">
    <property type="entry name" value="ATPase domain of HSP90 chaperone/DNA topoisomerase II/histidine kinase"/>
    <property type="match status" value="1"/>
</dbReference>
<protein>
    <recommendedName>
        <fullName evidence="3">histidine kinase</fullName>
        <ecNumber evidence="3">2.7.13.3</ecNumber>
    </recommendedName>
</protein>
<evidence type="ECO:0000256" key="3">
    <source>
        <dbReference type="ARBA" id="ARBA00012438"/>
    </source>
</evidence>
<gene>
    <name evidence="16" type="ORF">NG653_01690</name>
</gene>
<dbReference type="PROSITE" id="PS50109">
    <property type="entry name" value="HIS_KIN"/>
    <property type="match status" value="1"/>
</dbReference>
<dbReference type="Gene3D" id="1.20.120.160">
    <property type="entry name" value="HPT domain"/>
    <property type="match status" value="1"/>
</dbReference>
<dbReference type="InterPro" id="IPR001789">
    <property type="entry name" value="Sig_transdc_resp-reg_receiver"/>
</dbReference>
<evidence type="ECO:0000256" key="8">
    <source>
        <dbReference type="ARBA" id="ARBA00022840"/>
    </source>
</evidence>
<evidence type="ECO:0000256" key="12">
    <source>
        <dbReference type="PROSITE-ProRule" id="PRU00169"/>
    </source>
</evidence>
<keyword evidence="5 12" id="KW-0597">Phosphoprotein</keyword>
<evidence type="ECO:0000256" key="1">
    <source>
        <dbReference type="ARBA" id="ARBA00000085"/>
    </source>
</evidence>
<feature type="domain" description="Response regulatory" evidence="15">
    <location>
        <begin position="325"/>
        <end position="443"/>
    </location>
</feature>
<evidence type="ECO:0000256" key="2">
    <source>
        <dbReference type="ARBA" id="ARBA00004651"/>
    </source>
</evidence>
<comment type="caution">
    <text evidence="16">The sequence shown here is derived from an EMBL/GenBank/DDBJ whole genome shotgun (WGS) entry which is preliminary data.</text>
</comment>
<keyword evidence="17" id="KW-1185">Reference proteome</keyword>
<dbReference type="InterPro" id="IPR036641">
    <property type="entry name" value="HPT_dom_sf"/>
</dbReference>
<dbReference type="Pfam" id="PF02518">
    <property type="entry name" value="HATPase_c"/>
    <property type="match status" value="1"/>
</dbReference>
<accession>A0ABT1AUG8</accession>
<keyword evidence="8 16" id="KW-0067">ATP-binding</keyword>
<keyword evidence="4" id="KW-1003">Cell membrane</keyword>
<comment type="catalytic activity">
    <reaction evidence="1">
        <text>ATP + protein L-histidine = ADP + protein N-phospho-L-histidine.</text>
        <dbReference type="EC" id="2.7.13.3"/>
    </reaction>
</comment>
<evidence type="ECO:0000313" key="16">
    <source>
        <dbReference type="EMBL" id="MCO5723549.1"/>
    </source>
</evidence>
<evidence type="ECO:0000256" key="10">
    <source>
        <dbReference type="ARBA" id="ARBA00023012"/>
    </source>
</evidence>
<proteinExistence type="predicted"/>
<evidence type="ECO:0000256" key="4">
    <source>
        <dbReference type="ARBA" id="ARBA00022475"/>
    </source>
</evidence>
<evidence type="ECO:0000256" key="7">
    <source>
        <dbReference type="ARBA" id="ARBA00022741"/>
    </source>
</evidence>
<dbReference type="GO" id="GO:0005524">
    <property type="term" value="F:ATP binding"/>
    <property type="evidence" value="ECO:0007669"/>
    <property type="project" value="UniProtKB-KW"/>
</dbReference>
<dbReference type="InterPro" id="IPR003594">
    <property type="entry name" value="HATPase_dom"/>
</dbReference>
<keyword evidence="7" id="KW-0547">Nucleotide-binding</keyword>
<evidence type="ECO:0000313" key="17">
    <source>
        <dbReference type="Proteomes" id="UP001206312"/>
    </source>
</evidence>
<name>A0ABT1AUG8_9FLAO</name>
<dbReference type="Pfam" id="PF00512">
    <property type="entry name" value="HisKA"/>
    <property type="match status" value="1"/>
</dbReference>
<dbReference type="InterPro" id="IPR004358">
    <property type="entry name" value="Sig_transdc_His_kin-like_C"/>
</dbReference>
<dbReference type="SMART" id="SM00388">
    <property type="entry name" value="HisKA"/>
    <property type="match status" value="1"/>
</dbReference>
<dbReference type="Gene3D" id="3.40.50.2300">
    <property type="match status" value="1"/>
</dbReference>
<dbReference type="SUPFAM" id="SSF47384">
    <property type="entry name" value="Homodimeric domain of signal transducing histidine kinase"/>
    <property type="match status" value="1"/>
</dbReference>
<dbReference type="SUPFAM" id="SSF47226">
    <property type="entry name" value="Histidine-containing phosphotransfer domain, HPT domain"/>
    <property type="match status" value="1"/>
</dbReference>
<dbReference type="RefSeq" id="WP_252739923.1">
    <property type="nucleotide sequence ID" value="NZ_JAMXIB010000001.1"/>
</dbReference>
<dbReference type="Gene3D" id="1.10.287.130">
    <property type="match status" value="1"/>
</dbReference>
<dbReference type="CDD" id="cd17546">
    <property type="entry name" value="REC_hyHK_CKI1_RcsC-like"/>
    <property type="match status" value="1"/>
</dbReference>
<dbReference type="Pfam" id="PF00072">
    <property type="entry name" value="Response_reg"/>
    <property type="match status" value="1"/>
</dbReference>
<dbReference type="Proteomes" id="UP001206312">
    <property type="component" value="Unassembled WGS sequence"/>
</dbReference>
<evidence type="ECO:0000256" key="5">
    <source>
        <dbReference type="ARBA" id="ARBA00022553"/>
    </source>
</evidence>
<evidence type="ECO:0000256" key="13">
    <source>
        <dbReference type="SAM" id="MobiDB-lite"/>
    </source>
</evidence>
<dbReference type="InterPro" id="IPR003661">
    <property type="entry name" value="HisK_dim/P_dom"/>
</dbReference>
<organism evidence="16 17">
    <name type="scientific">Robiginitalea marina</name>
    <dbReference type="NCBI Taxonomy" id="2954105"/>
    <lineage>
        <taxon>Bacteria</taxon>
        <taxon>Pseudomonadati</taxon>
        <taxon>Bacteroidota</taxon>
        <taxon>Flavobacteriia</taxon>
        <taxon>Flavobacteriales</taxon>
        <taxon>Flavobacteriaceae</taxon>
        <taxon>Robiginitalea</taxon>
    </lineage>
</organism>
<dbReference type="InterPro" id="IPR005467">
    <property type="entry name" value="His_kinase_dom"/>
</dbReference>
<dbReference type="PANTHER" id="PTHR45339:SF1">
    <property type="entry name" value="HYBRID SIGNAL TRANSDUCTION HISTIDINE KINASE J"/>
    <property type="match status" value="1"/>
</dbReference>
<dbReference type="InterPro" id="IPR011006">
    <property type="entry name" value="CheY-like_superfamily"/>
</dbReference>
<dbReference type="SMART" id="SM00448">
    <property type="entry name" value="REC"/>
    <property type="match status" value="1"/>
</dbReference>
<dbReference type="PANTHER" id="PTHR45339">
    <property type="entry name" value="HYBRID SIGNAL TRANSDUCTION HISTIDINE KINASE J"/>
    <property type="match status" value="1"/>
</dbReference>
<keyword evidence="11" id="KW-0472">Membrane</keyword>
<sequence length="576" mass="64303">MPIQSKDLLEQLADLQLALEGFSFDQLTAREATALKASFEQFRNHLETQLWKPSPGQGHTHGHPIPQQQDQAPQETNSLIAAVSHDIRTPLNGIIGFSDLLREDTLSPKQREYAEAIGAASRSMLGMVNELLLYTRLKAGREAVVEVPFRISQILEEAGDFVKRSLGNREVVFKTAISPQLPEVLVGDPSKLSQVLLNLFGNAVKYVSRGEITLEVKALRNPDTCTLSFEIRDTGIGIPADELPHIFKPYYQARQTPEVAGAGHGLGLSIVKKLIEQQGGRIGVESTVGAGTAFRFELPYKTGRSRELPKAPAREPGHCRLQGARVLVFEDNPLNQKLLETRLKGWGCKVFHALKVPFGIRLLADQPIDLILMDLRMPEMDGFEAARRVRSHSSAGVRNIPIIAVTADFTAADSDRFRQSGLNDLILKPYSPEELYSKMAAYFRRGREQARDDSPLEKHRTATLVSLEDLERECMGNRDLLADLVGLLRNNLLEFAGRMKTHLGRKDLEAIKDAAHKIKPGLKMIRAGSLLGLVESIYKYSEQGRDLQQINLAYQEFLALYPQVEQALEIELNRRK</sequence>
<dbReference type="EMBL" id="JAMXIB010000001">
    <property type="protein sequence ID" value="MCO5723549.1"/>
    <property type="molecule type" value="Genomic_DNA"/>
</dbReference>